<accession>A0ABQ4GHP8</accession>
<keyword evidence="2" id="KW-1185">Reference proteome</keyword>
<proteinExistence type="predicted"/>
<reference evidence="1 2" key="1">
    <citation type="submission" date="2021-01" db="EMBL/GenBank/DDBJ databases">
        <title>Whole genome shotgun sequence of Microbispora siamensis NBRC 104113.</title>
        <authorList>
            <person name="Komaki H."/>
            <person name="Tamura T."/>
        </authorList>
    </citation>
    <scope>NUCLEOTIDE SEQUENCE [LARGE SCALE GENOMIC DNA]</scope>
    <source>
        <strain evidence="1 2">NBRC 104113</strain>
    </source>
</reference>
<evidence type="ECO:0000313" key="1">
    <source>
        <dbReference type="EMBL" id="GIH60931.1"/>
    </source>
</evidence>
<organism evidence="1 2">
    <name type="scientific">Microbispora siamensis</name>
    <dbReference type="NCBI Taxonomy" id="564413"/>
    <lineage>
        <taxon>Bacteria</taxon>
        <taxon>Bacillati</taxon>
        <taxon>Actinomycetota</taxon>
        <taxon>Actinomycetes</taxon>
        <taxon>Streptosporangiales</taxon>
        <taxon>Streptosporangiaceae</taxon>
        <taxon>Microbispora</taxon>
    </lineage>
</organism>
<name>A0ABQ4GHP8_9ACTN</name>
<gene>
    <name evidence="1" type="ORF">Msi02_17480</name>
</gene>
<protein>
    <submittedName>
        <fullName evidence="1">Uncharacterized protein</fullName>
    </submittedName>
</protein>
<dbReference type="Proteomes" id="UP000660454">
    <property type="component" value="Unassembled WGS sequence"/>
</dbReference>
<sequence>MVLSSSSDVAGGFPTRERRPLLVPEELGPYAALVKEWCKRKVGESPRWSADKWRRIAAIHGIRYADDTPPAESGKDAA</sequence>
<evidence type="ECO:0000313" key="2">
    <source>
        <dbReference type="Proteomes" id="UP000660454"/>
    </source>
</evidence>
<dbReference type="EMBL" id="BOOF01000006">
    <property type="protein sequence ID" value="GIH60931.1"/>
    <property type="molecule type" value="Genomic_DNA"/>
</dbReference>
<comment type="caution">
    <text evidence="1">The sequence shown here is derived from an EMBL/GenBank/DDBJ whole genome shotgun (WGS) entry which is preliminary data.</text>
</comment>